<dbReference type="InterPro" id="IPR044998">
    <property type="entry name" value="Timeless"/>
</dbReference>
<feature type="compositionally biased region" description="Polar residues" evidence="5">
    <location>
        <begin position="1116"/>
        <end position="1126"/>
    </location>
</feature>
<sequence>MEDLEGEHLRRDLNEQDDLDNLDLQYDRNNEYLDIEKFNSDLLFAVQGLGSVKQVNEIEIYVKGPHCEESIKDLIRLCRKDDSDEPLARKKLAVWKTFENDLIQLLLTQYQDKKLAFYLILLMVNLTEQPTKTCVIKNELRDALYEYKLSFLKPQVIGTLMQHLGDCIENHQMMLLRKQTTREKGKNETKAHEQMIELIVILIKNILAIRDSPYNDSNHNEIYRNMHFHLLCQMKREHCFDLLIFLSQDFSKFDVLKKLDVIFLEIFYHIFSGFDPEWLCSANGNGSSDFAKLLEKDRLEKKKLNQMIPSRHTRFQANFRFKRMLDDTKKLTTNPFAGDQFDQTKVTKNQLNKPIPRKFLQQQEGIFRKRLHLDLKVDMPLQHNLTQNLTIDQQDDEDTIKSELVTFKSVMLQFSLEFIKYSFCPLFEQCYNLLYTDSEKLEPIDTVYYFVLMGFGLKLTRIVVFEHKASELEIVDIAVALQLTQFQLIFSKLVKEVTHNKKRSFNLKNFYSTVYVFNELLQVIRVMSTDNSQMNRKNSQIMLQNIFHHDITKALRIGVDYCQYNVLNNEVLKNLVELINIFFDLLESYSKGKVLTLQTDKLVKKKKKKVNSKSKKALERQLQSEMNDFIEKDPNEGQEDDEDFNPNKELEIQNVEKKEDAYDEDDDEDSDDDGPQFQERKYNLQSEFAILADYNVILKVLQLIQGDKILTNSPNLNNAVYKFIQRITDLLKADWILYQVDFISIIQEICSNQEIKMRLDCKKFIELFRKIIRNMFEKIKQNKLLLVEMLFRFTDATLKNSILCNYEDLEKNENEFDNILNENEAENADQQTILERKVWIEQEDRAIINNYETFKDLTNVFEQLGLVLNGLGFYDKTPLDIRRRVKYLKLHKGKQRAEKIFKEIYASKKVSIKRAVRELYLKLKDNEENVNNIEINDIQILLDSIFVNFKEYIYFIEEQNTNLTDFERLVQVQDYCIVPYTVKDFDILNLQSAQQLLESLGFRAPAQGQIYWRVPGFFKVSDVDLLKEKVDKFLQNPEILLENNQEEGLEGQDQLSSKKKKSKQKKIKNQGQMQEEESANKQIENEESQENKEIQNVEEDDQDVAFIRDYEEGEQNEAQQESNNILNQNDQEQSQNNNKSTSKKRKLCKVKQNDIKSDDSEMIYMGYDEQSNNENSQQNQNLIQSRKSSFDASKSFMNAEKENSNSFVRQFLNESNNENNKQMDENSMSANSMIFNKYQNKKINNFNSDDQI</sequence>
<evidence type="ECO:0000256" key="3">
    <source>
        <dbReference type="ARBA" id="ARBA00023242"/>
    </source>
</evidence>
<evidence type="ECO:0000256" key="1">
    <source>
        <dbReference type="ARBA" id="ARBA00004123"/>
    </source>
</evidence>
<feature type="domain" description="Timeless C-terminal" evidence="7">
    <location>
        <begin position="972"/>
        <end position="1022"/>
    </location>
</feature>
<dbReference type="RefSeq" id="XP_001014608.2">
    <property type="nucleotide sequence ID" value="XM_001014608.3"/>
</dbReference>
<proteinExistence type="inferred from homology"/>
<feature type="compositionally biased region" description="Basic residues" evidence="5">
    <location>
        <begin position="1057"/>
        <end position="1068"/>
    </location>
</feature>
<feature type="compositionally biased region" description="Low complexity" evidence="5">
    <location>
        <begin position="1127"/>
        <end position="1138"/>
    </location>
</feature>
<evidence type="ECO:0000313" key="9">
    <source>
        <dbReference type="Proteomes" id="UP000009168"/>
    </source>
</evidence>
<feature type="region of interest" description="Disordered" evidence="5">
    <location>
        <begin position="630"/>
        <end position="677"/>
    </location>
</feature>
<dbReference type="HOGENOM" id="CLU_248650_0_0_1"/>
<dbReference type="Proteomes" id="UP000009168">
    <property type="component" value="Unassembled WGS sequence"/>
</dbReference>
<dbReference type="GO" id="GO:0003677">
    <property type="term" value="F:DNA binding"/>
    <property type="evidence" value="ECO:0007669"/>
    <property type="project" value="TreeGrafter"/>
</dbReference>
<dbReference type="STRING" id="312017.Q23DS8"/>
<evidence type="ECO:0000256" key="5">
    <source>
        <dbReference type="SAM" id="MobiDB-lite"/>
    </source>
</evidence>
<keyword evidence="9" id="KW-1185">Reference proteome</keyword>
<comment type="subcellular location">
    <subcellularLocation>
        <location evidence="1">Nucleus</location>
    </subcellularLocation>
</comment>
<dbReference type="GO" id="GO:0031298">
    <property type="term" value="C:replication fork protection complex"/>
    <property type="evidence" value="ECO:0007669"/>
    <property type="project" value="TreeGrafter"/>
</dbReference>
<keyword evidence="3" id="KW-0539">Nucleus</keyword>
<dbReference type="AlphaFoldDB" id="Q23DS8"/>
<dbReference type="PANTHER" id="PTHR22940:SF4">
    <property type="entry name" value="PROTEIN TIMELESS HOMOLOG"/>
    <property type="match status" value="1"/>
</dbReference>
<organism evidence="8 9">
    <name type="scientific">Tetrahymena thermophila (strain SB210)</name>
    <dbReference type="NCBI Taxonomy" id="312017"/>
    <lineage>
        <taxon>Eukaryota</taxon>
        <taxon>Sar</taxon>
        <taxon>Alveolata</taxon>
        <taxon>Ciliophora</taxon>
        <taxon>Intramacronucleata</taxon>
        <taxon>Oligohymenophorea</taxon>
        <taxon>Hymenostomatida</taxon>
        <taxon>Tetrahymenina</taxon>
        <taxon>Tetrahymenidae</taxon>
        <taxon>Tetrahymena</taxon>
    </lineage>
</organism>
<dbReference type="eggNOG" id="KOG3114">
    <property type="taxonomic scope" value="Eukaryota"/>
</dbReference>
<dbReference type="OrthoDB" id="310853at2759"/>
<dbReference type="GO" id="GO:0043111">
    <property type="term" value="P:replication fork arrest"/>
    <property type="evidence" value="ECO:0007669"/>
    <property type="project" value="TreeGrafter"/>
</dbReference>
<feature type="compositionally biased region" description="Basic and acidic residues" evidence="5">
    <location>
        <begin position="645"/>
        <end position="660"/>
    </location>
</feature>
<dbReference type="InParanoid" id="Q23DS8"/>
<protein>
    <submittedName>
        <fullName evidence="8">Yip1 domain protein</fullName>
    </submittedName>
</protein>
<keyword evidence="4" id="KW-0131">Cell cycle</keyword>
<evidence type="ECO:0000313" key="8">
    <source>
        <dbReference type="EMBL" id="EAR94710.2"/>
    </source>
</evidence>
<dbReference type="eggNOG" id="KOG1974">
    <property type="taxonomic scope" value="Eukaryota"/>
</dbReference>
<dbReference type="EMBL" id="GG662712">
    <property type="protein sequence ID" value="EAR94710.2"/>
    <property type="molecule type" value="Genomic_DNA"/>
</dbReference>
<reference evidence="9" key="1">
    <citation type="journal article" date="2006" name="PLoS Biol.">
        <title>Macronuclear genome sequence of the ciliate Tetrahymena thermophila, a model eukaryote.</title>
        <authorList>
            <person name="Eisen J.A."/>
            <person name="Coyne R.S."/>
            <person name="Wu M."/>
            <person name="Wu D."/>
            <person name="Thiagarajan M."/>
            <person name="Wortman J.R."/>
            <person name="Badger J.H."/>
            <person name="Ren Q."/>
            <person name="Amedeo P."/>
            <person name="Jones K.M."/>
            <person name="Tallon L.J."/>
            <person name="Delcher A.L."/>
            <person name="Salzberg S.L."/>
            <person name="Silva J.C."/>
            <person name="Haas B.J."/>
            <person name="Majoros W.H."/>
            <person name="Farzad M."/>
            <person name="Carlton J.M."/>
            <person name="Smith R.K. Jr."/>
            <person name="Garg J."/>
            <person name="Pearlman R.E."/>
            <person name="Karrer K.M."/>
            <person name="Sun L."/>
            <person name="Manning G."/>
            <person name="Elde N.C."/>
            <person name="Turkewitz A.P."/>
            <person name="Asai D.J."/>
            <person name="Wilkes D.E."/>
            <person name="Wang Y."/>
            <person name="Cai H."/>
            <person name="Collins K."/>
            <person name="Stewart B.A."/>
            <person name="Lee S.R."/>
            <person name="Wilamowska K."/>
            <person name="Weinberg Z."/>
            <person name="Ruzzo W.L."/>
            <person name="Wloga D."/>
            <person name="Gaertig J."/>
            <person name="Frankel J."/>
            <person name="Tsao C.-C."/>
            <person name="Gorovsky M.A."/>
            <person name="Keeling P.J."/>
            <person name="Waller R.F."/>
            <person name="Patron N.J."/>
            <person name="Cherry J.M."/>
            <person name="Stover N.A."/>
            <person name="Krieger C.J."/>
            <person name="del Toro C."/>
            <person name="Ryder H.F."/>
            <person name="Williamson S.C."/>
            <person name="Barbeau R.A."/>
            <person name="Hamilton E.P."/>
            <person name="Orias E."/>
        </authorList>
    </citation>
    <scope>NUCLEOTIDE SEQUENCE [LARGE SCALE GENOMIC DNA]</scope>
    <source>
        <strain evidence="9">SB210</strain>
    </source>
</reference>
<dbReference type="InterPro" id="IPR006906">
    <property type="entry name" value="Timeless_N"/>
</dbReference>
<dbReference type="InterPro" id="IPR007725">
    <property type="entry name" value="TIMELESS_C"/>
</dbReference>
<feature type="domain" description="Timeless N-terminal" evidence="6">
    <location>
        <begin position="61"/>
        <end position="319"/>
    </location>
</feature>
<comment type="similarity">
    <text evidence="2">Belongs to the timeless family.</text>
</comment>
<accession>Q23DS8</accession>
<dbReference type="GeneID" id="7836800"/>
<dbReference type="GO" id="GO:0000076">
    <property type="term" value="P:DNA replication checkpoint signaling"/>
    <property type="evidence" value="ECO:0007669"/>
    <property type="project" value="TreeGrafter"/>
</dbReference>
<dbReference type="GO" id="GO:0006281">
    <property type="term" value="P:DNA repair"/>
    <property type="evidence" value="ECO:0007669"/>
    <property type="project" value="TreeGrafter"/>
</dbReference>
<evidence type="ECO:0000259" key="7">
    <source>
        <dbReference type="Pfam" id="PF05029"/>
    </source>
</evidence>
<dbReference type="PANTHER" id="PTHR22940">
    <property type="entry name" value="TIMEOUT/TIMELESS-2"/>
    <property type="match status" value="1"/>
</dbReference>
<dbReference type="KEGG" id="tet:TTHERM_00046130"/>
<evidence type="ECO:0000259" key="6">
    <source>
        <dbReference type="Pfam" id="PF04821"/>
    </source>
</evidence>
<evidence type="ECO:0000256" key="4">
    <source>
        <dbReference type="ARBA" id="ARBA00023306"/>
    </source>
</evidence>
<gene>
    <name evidence="8" type="ORF">TTHERM_00046130</name>
</gene>
<feature type="region of interest" description="Disordered" evidence="5">
    <location>
        <begin position="1045"/>
        <end position="1154"/>
    </location>
</feature>
<evidence type="ECO:0000256" key="2">
    <source>
        <dbReference type="ARBA" id="ARBA00008174"/>
    </source>
</evidence>
<feature type="compositionally biased region" description="Acidic residues" evidence="5">
    <location>
        <begin position="661"/>
        <end position="674"/>
    </location>
</feature>
<dbReference type="GO" id="GO:0048511">
    <property type="term" value="P:rhythmic process"/>
    <property type="evidence" value="ECO:0007669"/>
    <property type="project" value="UniProtKB-KW"/>
</dbReference>
<dbReference type="Pfam" id="PF04821">
    <property type="entry name" value="TIMELESS"/>
    <property type="match status" value="1"/>
</dbReference>
<name>Q23DS8_TETTS</name>
<dbReference type="Pfam" id="PF05029">
    <property type="entry name" value="TIMELESS_C"/>
    <property type="match status" value="1"/>
</dbReference>